<dbReference type="InterPro" id="IPR005886">
    <property type="entry name" value="UDP_G4E"/>
</dbReference>
<comment type="cofactor">
    <cofactor evidence="3 9">
        <name>NAD(+)</name>
        <dbReference type="ChEBI" id="CHEBI:57540"/>
    </cofactor>
</comment>
<keyword evidence="6 9" id="KW-0520">NAD</keyword>
<keyword evidence="7" id="KW-0299">Galactose metabolism</keyword>
<dbReference type="EMBL" id="GIIL01003110">
    <property type="protein sequence ID" value="NOV46836.1"/>
    <property type="molecule type" value="Transcribed_RNA"/>
</dbReference>
<name>A0A6M2DLC5_XENCH</name>
<evidence type="ECO:0000256" key="6">
    <source>
        <dbReference type="ARBA" id="ARBA00023027"/>
    </source>
</evidence>
<comment type="function">
    <text evidence="4">Catalyzes two distinct but analogous reactions: the reversible epimerization of UDP-glucose to UDP-galactose and the reversible epimerization of UDP-N-acetylglucosamine to UDP-N-acetylgalactosamine. The reaction with UDP-Gal plays a critical role in the Leloir pathway of galactose catabolism in which galactose is converted to the glycolytic intermediate glucose 6-phosphate. It contributes to the catabolism of dietary galactose and enables the endogenous biosynthesis of both UDP-Gal and UDP-GalNAc when exogenous sources are limited. Both UDP-sugar interconversions are important in the synthesis of glycoproteins and glycolipids.</text>
</comment>
<evidence type="ECO:0000256" key="3">
    <source>
        <dbReference type="ARBA" id="ARBA00001911"/>
    </source>
</evidence>
<dbReference type="Gene3D" id="3.40.50.720">
    <property type="entry name" value="NAD(P)-binding Rossmann-like Domain"/>
    <property type="match status" value="1"/>
</dbReference>
<dbReference type="InterPro" id="IPR036291">
    <property type="entry name" value="NAD(P)-bd_dom_sf"/>
</dbReference>
<dbReference type="NCBIfam" id="TIGR01179">
    <property type="entry name" value="galE"/>
    <property type="match status" value="1"/>
</dbReference>
<dbReference type="PANTHER" id="PTHR43725">
    <property type="entry name" value="UDP-GLUCOSE 4-EPIMERASE"/>
    <property type="match status" value="1"/>
</dbReference>
<dbReference type="GO" id="GO:0033499">
    <property type="term" value="P:galactose catabolic process via UDP-galactose, Leloir pathway"/>
    <property type="evidence" value="ECO:0007669"/>
    <property type="project" value="TreeGrafter"/>
</dbReference>
<sequence>MSAKFNILVTGGAGYVGSHTVIDLLEHGHEVIVVDNLCNTYCADGERLPESLKRVQEITGKSLVFYDVDIRNKDDLSAVFKKHKIDCVAHFAALKAVGESCVKPLLYYQNNITGTSVLLEVMIQNNVFRFLYSSSATVYGTPQSLPISENHITGLGCTNPYGKSKYFVEEILRDLCVSDQRFGVISLRYFNPVGAHQSGRIGEDPNGIPNNLMPYIAQVAVGRRDVVTVYGSDYDTVDGTGVRDYIHISDLSLGHVKAVDMLTSPKFKGWKAYNLGTGNGYSVLEVIKAFSKSCGHEVKYKIGDRRVGDIASCYADPTLANKELKWKAQKTLQNMCDDAWKWQKMNPNGYKSLN</sequence>
<comment type="catalytic activity">
    <reaction evidence="1">
        <text>UDP-N-acetyl-alpha-D-glucosamine = UDP-N-acetyl-alpha-D-galactosamine</text>
        <dbReference type="Rhea" id="RHEA:20517"/>
        <dbReference type="ChEBI" id="CHEBI:57705"/>
        <dbReference type="ChEBI" id="CHEBI:67138"/>
        <dbReference type="EC" id="5.1.3.7"/>
    </reaction>
</comment>
<evidence type="ECO:0000256" key="1">
    <source>
        <dbReference type="ARBA" id="ARBA00000014"/>
    </source>
</evidence>
<dbReference type="InterPro" id="IPR016040">
    <property type="entry name" value="NAD(P)-bd_dom"/>
</dbReference>
<dbReference type="EC" id="5.1.3.2" evidence="9"/>
<proteinExistence type="inferred from homology"/>
<dbReference type="AlphaFoldDB" id="A0A6M2DLC5"/>
<evidence type="ECO:0000256" key="5">
    <source>
        <dbReference type="ARBA" id="ARBA00004947"/>
    </source>
</evidence>
<dbReference type="CDD" id="cd05247">
    <property type="entry name" value="UDP_G4E_1_SDR_e"/>
    <property type="match status" value="1"/>
</dbReference>
<evidence type="ECO:0000256" key="7">
    <source>
        <dbReference type="ARBA" id="ARBA00023144"/>
    </source>
</evidence>
<evidence type="ECO:0000256" key="8">
    <source>
        <dbReference type="ARBA" id="ARBA00023235"/>
    </source>
</evidence>
<keyword evidence="8 9" id="KW-0413">Isomerase</keyword>
<protein>
    <recommendedName>
        <fullName evidence="9">UDP-glucose 4-epimerase</fullName>
        <ecNumber evidence="9">5.1.3.2</ecNumber>
    </recommendedName>
</protein>
<comment type="subunit">
    <text evidence="9">Homodimer.</text>
</comment>
<dbReference type="UniPathway" id="UPA00214"/>
<evidence type="ECO:0000256" key="2">
    <source>
        <dbReference type="ARBA" id="ARBA00000083"/>
    </source>
</evidence>
<dbReference type="Pfam" id="PF16363">
    <property type="entry name" value="GDP_Man_Dehyd"/>
    <property type="match status" value="1"/>
</dbReference>
<comment type="pathway">
    <text evidence="5 9">Carbohydrate metabolism; galactose metabolism.</text>
</comment>
<keyword evidence="9" id="KW-0119">Carbohydrate metabolism</keyword>
<dbReference type="Gene3D" id="3.90.25.10">
    <property type="entry name" value="UDP-galactose 4-epimerase, domain 1"/>
    <property type="match status" value="1"/>
</dbReference>
<evidence type="ECO:0000256" key="9">
    <source>
        <dbReference type="RuleBase" id="RU366046"/>
    </source>
</evidence>
<dbReference type="GO" id="GO:0003978">
    <property type="term" value="F:UDP-glucose 4-epimerase activity"/>
    <property type="evidence" value="ECO:0007669"/>
    <property type="project" value="UniProtKB-UniRule"/>
</dbReference>
<dbReference type="GO" id="GO:0003974">
    <property type="term" value="F:UDP-N-acetylglucosamine 4-epimerase activity"/>
    <property type="evidence" value="ECO:0007669"/>
    <property type="project" value="UniProtKB-EC"/>
</dbReference>
<evidence type="ECO:0000256" key="4">
    <source>
        <dbReference type="ARBA" id="ARBA00002760"/>
    </source>
</evidence>
<accession>A0A6M2DLC5</accession>
<feature type="domain" description="NAD(P)-binding" evidence="10">
    <location>
        <begin position="8"/>
        <end position="338"/>
    </location>
</feature>
<organism evidence="11">
    <name type="scientific">Xenopsylla cheopis</name>
    <name type="common">Oriental rat flea</name>
    <name type="synonym">Pulex cheopis</name>
    <dbReference type="NCBI Taxonomy" id="163159"/>
    <lineage>
        <taxon>Eukaryota</taxon>
        <taxon>Metazoa</taxon>
        <taxon>Ecdysozoa</taxon>
        <taxon>Arthropoda</taxon>
        <taxon>Hexapoda</taxon>
        <taxon>Insecta</taxon>
        <taxon>Pterygota</taxon>
        <taxon>Neoptera</taxon>
        <taxon>Endopterygota</taxon>
        <taxon>Siphonaptera</taxon>
        <taxon>Pulicidae</taxon>
        <taxon>Xenopsyllinae</taxon>
        <taxon>Xenopsylla</taxon>
    </lineage>
</organism>
<reference evidence="11" key="1">
    <citation type="submission" date="2020-03" db="EMBL/GenBank/DDBJ databases">
        <title>Transcriptomic Profiling of the Digestive Tract of the Rat Flea, Xenopsylla cheopis, Following Blood Feeding and Infection with Yersinia pestis.</title>
        <authorList>
            <person name="Bland D.M."/>
            <person name="Martens C.A."/>
            <person name="Virtaneva K."/>
            <person name="Kanakabandi K."/>
            <person name="Long D."/>
            <person name="Rosenke R."/>
            <person name="Saturday G.A."/>
            <person name="Hoyt F.H."/>
            <person name="Bruno D.P."/>
            <person name="Ribeiro J.M.C."/>
            <person name="Hinnebusch J."/>
        </authorList>
    </citation>
    <scope>NUCLEOTIDE SEQUENCE</scope>
</reference>
<dbReference type="NCBIfam" id="NF007956">
    <property type="entry name" value="PRK10675.1"/>
    <property type="match status" value="1"/>
</dbReference>
<dbReference type="GO" id="GO:0005829">
    <property type="term" value="C:cytosol"/>
    <property type="evidence" value="ECO:0007669"/>
    <property type="project" value="TreeGrafter"/>
</dbReference>
<dbReference type="PANTHER" id="PTHR43725:SF47">
    <property type="entry name" value="UDP-GLUCOSE 4-EPIMERASE"/>
    <property type="match status" value="1"/>
</dbReference>
<comment type="similarity">
    <text evidence="9">Belongs to the NAD(P)-dependent epimerase/dehydratase family.</text>
</comment>
<comment type="catalytic activity">
    <reaction evidence="2 9">
        <text>UDP-alpha-D-glucose = UDP-alpha-D-galactose</text>
        <dbReference type="Rhea" id="RHEA:22168"/>
        <dbReference type="ChEBI" id="CHEBI:58885"/>
        <dbReference type="ChEBI" id="CHEBI:66914"/>
        <dbReference type="EC" id="5.1.3.2"/>
    </reaction>
</comment>
<evidence type="ECO:0000313" key="11">
    <source>
        <dbReference type="EMBL" id="NOV46836.1"/>
    </source>
</evidence>
<evidence type="ECO:0000259" key="10">
    <source>
        <dbReference type="Pfam" id="PF16363"/>
    </source>
</evidence>
<dbReference type="SUPFAM" id="SSF51735">
    <property type="entry name" value="NAD(P)-binding Rossmann-fold domains"/>
    <property type="match status" value="1"/>
</dbReference>